<name>A0A4Y2D6S8_ARAVE</name>
<organism evidence="2 3">
    <name type="scientific">Araneus ventricosus</name>
    <name type="common">Orbweaver spider</name>
    <name type="synonym">Epeira ventricosa</name>
    <dbReference type="NCBI Taxonomy" id="182803"/>
    <lineage>
        <taxon>Eukaryota</taxon>
        <taxon>Metazoa</taxon>
        <taxon>Ecdysozoa</taxon>
        <taxon>Arthropoda</taxon>
        <taxon>Chelicerata</taxon>
        <taxon>Arachnida</taxon>
        <taxon>Araneae</taxon>
        <taxon>Araneomorphae</taxon>
        <taxon>Entelegynae</taxon>
        <taxon>Araneoidea</taxon>
        <taxon>Araneidae</taxon>
        <taxon>Araneus</taxon>
    </lineage>
</organism>
<reference evidence="2 3" key="1">
    <citation type="journal article" date="2019" name="Sci. Rep.">
        <title>Orb-weaving spider Araneus ventricosus genome elucidates the spidroin gene catalogue.</title>
        <authorList>
            <person name="Kono N."/>
            <person name="Nakamura H."/>
            <person name="Ohtoshi R."/>
            <person name="Moran D.A.P."/>
            <person name="Shinohara A."/>
            <person name="Yoshida Y."/>
            <person name="Fujiwara M."/>
            <person name="Mori M."/>
            <person name="Tomita M."/>
            <person name="Arakawa K."/>
        </authorList>
    </citation>
    <scope>NUCLEOTIDE SEQUENCE [LARGE SCALE GENOMIC DNA]</scope>
</reference>
<proteinExistence type="predicted"/>
<protein>
    <submittedName>
        <fullName evidence="2">Uncharacterized protein</fullName>
    </submittedName>
</protein>
<gene>
    <name evidence="2" type="ORF">AVEN_55314_1</name>
</gene>
<keyword evidence="3" id="KW-1185">Reference proteome</keyword>
<accession>A0A4Y2D6S8</accession>
<keyword evidence="1" id="KW-0472">Membrane</keyword>
<evidence type="ECO:0000313" key="3">
    <source>
        <dbReference type="Proteomes" id="UP000499080"/>
    </source>
</evidence>
<evidence type="ECO:0000256" key="1">
    <source>
        <dbReference type="SAM" id="Phobius"/>
    </source>
</evidence>
<evidence type="ECO:0000313" key="2">
    <source>
        <dbReference type="EMBL" id="GBM12482.1"/>
    </source>
</evidence>
<dbReference type="EMBL" id="BGPR01000314">
    <property type="protein sequence ID" value="GBM12482.1"/>
    <property type="molecule type" value="Genomic_DNA"/>
</dbReference>
<keyword evidence="1" id="KW-0812">Transmembrane</keyword>
<keyword evidence="1" id="KW-1133">Transmembrane helix</keyword>
<comment type="caution">
    <text evidence="2">The sequence shown here is derived from an EMBL/GenBank/DDBJ whole genome shotgun (WGS) entry which is preliminary data.</text>
</comment>
<feature type="transmembrane region" description="Helical" evidence="1">
    <location>
        <begin position="12"/>
        <end position="31"/>
    </location>
</feature>
<sequence length="105" mass="12166">MTTHVARFWWNFRTFAQMWVSLCLLKCGLLYSSHVKAVFHRCGVIYLPEWGVTNVESRICWNVDLVLAQMSTVVFACLTNYESHVLPTMDCHRSPPTFGLSMNYT</sequence>
<dbReference type="Proteomes" id="UP000499080">
    <property type="component" value="Unassembled WGS sequence"/>
</dbReference>
<dbReference type="AlphaFoldDB" id="A0A4Y2D6S8"/>